<evidence type="ECO:0000256" key="12">
    <source>
        <dbReference type="ARBA" id="ARBA00023157"/>
    </source>
</evidence>
<evidence type="ECO:0000256" key="16">
    <source>
        <dbReference type="PROSITE-ProRule" id="PRU00076"/>
    </source>
</evidence>
<protein>
    <recommendedName>
        <fullName evidence="2">non-specific serine/threonine protein kinase</fullName>
        <ecNumber evidence="2">2.7.11.1</ecNumber>
    </recommendedName>
</protein>
<dbReference type="EC" id="2.7.11.1" evidence="2"/>
<dbReference type="PROSITE" id="PS50011">
    <property type="entry name" value="PROTEIN_KINASE_DOM"/>
    <property type="match status" value="2"/>
</dbReference>
<feature type="domain" description="Bulb-type lectin" evidence="21">
    <location>
        <begin position="1"/>
        <end position="119"/>
    </location>
</feature>
<dbReference type="InterPro" id="IPR036426">
    <property type="entry name" value="Bulb-type_lectin_dom_sf"/>
</dbReference>
<feature type="transmembrane region" description="Helical" evidence="18">
    <location>
        <begin position="421"/>
        <end position="442"/>
    </location>
</feature>
<dbReference type="SUPFAM" id="SSF56112">
    <property type="entry name" value="Protein kinase-like (PK-like)"/>
    <property type="match status" value="2"/>
</dbReference>
<dbReference type="PROSITE" id="PS50948">
    <property type="entry name" value="PAN"/>
    <property type="match status" value="2"/>
</dbReference>
<dbReference type="CDD" id="cd00054">
    <property type="entry name" value="EGF_CA"/>
    <property type="match status" value="1"/>
</dbReference>
<dbReference type="Gene3D" id="1.10.510.10">
    <property type="entry name" value="Transferase(Phosphotransferase) domain 1"/>
    <property type="match status" value="3"/>
</dbReference>
<evidence type="ECO:0000256" key="13">
    <source>
        <dbReference type="ARBA" id="ARBA00023180"/>
    </source>
</evidence>
<evidence type="ECO:0000256" key="18">
    <source>
        <dbReference type="SAM" id="Phobius"/>
    </source>
</evidence>
<comment type="caution">
    <text evidence="23">The sequence shown here is derived from an EMBL/GenBank/DDBJ whole genome shotgun (WGS) entry which is preliminary data.</text>
</comment>
<feature type="transmembrane region" description="Helical" evidence="18">
    <location>
        <begin position="1148"/>
        <end position="1167"/>
    </location>
</feature>
<evidence type="ECO:0000256" key="5">
    <source>
        <dbReference type="ARBA" id="ARBA00022692"/>
    </source>
</evidence>
<dbReference type="GO" id="GO:0030246">
    <property type="term" value="F:carbohydrate binding"/>
    <property type="evidence" value="ECO:0007669"/>
    <property type="project" value="UniProtKB-KW"/>
</dbReference>
<evidence type="ECO:0000256" key="8">
    <source>
        <dbReference type="ARBA" id="ARBA00022777"/>
    </source>
</evidence>
<dbReference type="InterPro" id="IPR011009">
    <property type="entry name" value="Kinase-like_dom_sf"/>
</dbReference>
<comment type="catalytic activity">
    <reaction evidence="14">
        <text>L-threonyl-[protein] + ATP = O-phospho-L-threonyl-[protein] + ADP + H(+)</text>
        <dbReference type="Rhea" id="RHEA:46608"/>
        <dbReference type="Rhea" id="RHEA-COMP:11060"/>
        <dbReference type="Rhea" id="RHEA-COMP:11605"/>
        <dbReference type="ChEBI" id="CHEBI:15378"/>
        <dbReference type="ChEBI" id="CHEBI:30013"/>
        <dbReference type="ChEBI" id="CHEBI:30616"/>
        <dbReference type="ChEBI" id="CHEBI:61977"/>
        <dbReference type="ChEBI" id="CHEBI:456216"/>
        <dbReference type="EC" id="2.7.11.1"/>
    </reaction>
</comment>
<keyword evidence="8 23" id="KW-0418">Kinase</keyword>
<feature type="domain" description="Protein kinase" evidence="19">
    <location>
        <begin position="423"/>
        <end position="733"/>
    </location>
</feature>
<dbReference type="GO" id="GO:0016020">
    <property type="term" value="C:membrane"/>
    <property type="evidence" value="ECO:0007669"/>
    <property type="project" value="UniProtKB-SubCell"/>
</dbReference>
<dbReference type="SMART" id="SM00473">
    <property type="entry name" value="PAN_AP"/>
    <property type="match status" value="2"/>
</dbReference>
<dbReference type="PROSITE" id="PS50927">
    <property type="entry name" value="BULB_LECTIN"/>
    <property type="match status" value="3"/>
</dbReference>
<gene>
    <name evidence="23" type="primary">VvCHDp000180_6</name>
    <name evidence="23" type="ORF">CK203_044254</name>
</gene>
<evidence type="ECO:0000259" key="19">
    <source>
        <dbReference type="PROSITE" id="PS50011"/>
    </source>
</evidence>
<dbReference type="Gene3D" id="3.30.200.20">
    <property type="entry name" value="Phosphorylase Kinase, domain 1"/>
    <property type="match status" value="1"/>
</dbReference>
<dbReference type="InterPro" id="IPR021820">
    <property type="entry name" value="S-locus_recpt_kinase_C"/>
</dbReference>
<keyword evidence="13" id="KW-0325">Glycoprotein</keyword>
<evidence type="ECO:0000256" key="1">
    <source>
        <dbReference type="ARBA" id="ARBA00004167"/>
    </source>
</evidence>
<evidence type="ECO:0000256" key="6">
    <source>
        <dbReference type="ARBA" id="ARBA00022729"/>
    </source>
</evidence>
<evidence type="ECO:0000259" key="21">
    <source>
        <dbReference type="PROSITE" id="PS50927"/>
    </source>
</evidence>
<keyword evidence="3" id="KW-0723">Serine/threonine-protein kinase</keyword>
<comment type="catalytic activity">
    <reaction evidence="15">
        <text>L-seryl-[protein] + ATP = O-phospho-L-seryl-[protein] + ADP + H(+)</text>
        <dbReference type="Rhea" id="RHEA:17989"/>
        <dbReference type="Rhea" id="RHEA-COMP:9863"/>
        <dbReference type="Rhea" id="RHEA-COMP:11604"/>
        <dbReference type="ChEBI" id="CHEBI:15378"/>
        <dbReference type="ChEBI" id="CHEBI:29999"/>
        <dbReference type="ChEBI" id="CHEBI:30616"/>
        <dbReference type="ChEBI" id="CHEBI:83421"/>
        <dbReference type="ChEBI" id="CHEBI:456216"/>
        <dbReference type="EC" id="2.7.11.1"/>
    </reaction>
</comment>
<keyword evidence="5 18" id="KW-0812">Transmembrane</keyword>
<dbReference type="InterPro" id="IPR008271">
    <property type="entry name" value="Ser/Thr_kinase_AS"/>
</dbReference>
<reference evidence="23 24" key="1">
    <citation type="journal article" date="2018" name="PLoS Genet.">
        <title>Population sequencing reveals clonal diversity and ancestral inbreeding in the grapevine cultivar Chardonnay.</title>
        <authorList>
            <person name="Roach M.J."/>
            <person name="Johnson D.L."/>
            <person name="Bohlmann J."/>
            <person name="van Vuuren H.J."/>
            <person name="Jones S.J."/>
            <person name="Pretorius I.S."/>
            <person name="Schmidt S.A."/>
            <person name="Borneman A.R."/>
        </authorList>
    </citation>
    <scope>NUCLEOTIDE SEQUENCE [LARGE SCALE GENOMIC DNA]</scope>
    <source>
        <strain evidence="24">cv. Chardonnay</strain>
        <tissue evidence="23">Leaf</tissue>
    </source>
</reference>
<dbReference type="FunFam" id="1.10.510.10:FF:000467">
    <property type="entry name" value="Liguleless narrow1"/>
    <property type="match status" value="1"/>
</dbReference>
<evidence type="ECO:0000256" key="14">
    <source>
        <dbReference type="ARBA" id="ARBA00047899"/>
    </source>
</evidence>
<evidence type="ECO:0000256" key="3">
    <source>
        <dbReference type="ARBA" id="ARBA00022527"/>
    </source>
</evidence>
<dbReference type="InterPro" id="IPR017441">
    <property type="entry name" value="Protein_kinase_ATP_BS"/>
</dbReference>
<keyword evidence="6" id="KW-0732">Signal</keyword>
<keyword evidence="12" id="KW-1015">Disulfide bond</keyword>
<comment type="subcellular location">
    <subcellularLocation>
        <location evidence="1">Membrane</location>
        <topology evidence="1">Single-pass membrane protein</topology>
    </subcellularLocation>
</comment>
<dbReference type="PANTHER" id="PTHR32444:SF198">
    <property type="entry name" value="BULB-TYPE LECTIN DOMAIN-CONTAINING PROTEIN"/>
    <property type="match status" value="1"/>
</dbReference>
<evidence type="ECO:0000259" key="20">
    <source>
        <dbReference type="PROSITE" id="PS50026"/>
    </source>
</evidence>
<dbReference type="CDD" id="cd00028">
    <property type="entry name" value="B_lectin"/>
    <property type="match status" value="3"/>
</dbReference>
<evidence type="ECO:0000256" key="11">
    <source>
        <dbReference type="ARBA" id="ARBA00023136"/>
    </source>
</evidence>
<dbReference type="SUPFAM" id="SSF51110">
    <property type="entry name" value="alpha-D-mannose-specific plant lectins"/>
    <property type="match status" value="3"/>
</dbReference>
<dbReference type="Pfam" id="PF01453">
    <property type="entry name" value="B_lectin"/>
    <property type="match status" value="3"/>
</dbReference>
<dbReference type="InterPro" id="IPR000858">
    <property type="entry name" value="S_locus_glycoprot_dom"/>
</dbReference>
<proteinExistence type="predicted"/>
<comment type="caution">
    <text evidence="16">Lacks conserved residue(s) required for the propagation of feature annotation.</text>
</comment>
<evidence type="ECO:0000256" key="9">
    <source>
        <dbReference type="ARBA" id="ARBA00022840"/>
    </source>
</evidence>
<keyword evidence="16" id="KW-0245">EGF-like domain</keyword>
<evidence type="ECO:0000256" key="10">
    <source>
        <dbReference type="ARBA" id="ARBA00022989"/>
    </source>
</evidence>
<feature type="domain" description="Protein kinase" evidence="19">
    <location>
        <begin position="1232"/>
        <end position="1581"/>
    </location>
</feature>
<feature type="domain" description="Apple" evidence="22">
    <location>
        <begin position="1053"/>
        <end position="1136"/>
    </location>
</feature>
<dbReference type="InterPro" id="IPR001245">
    <property type="entry name" value="Ser-Thr/Tyr_kinase_cat_dom"/>
</dbReference>
<dbReference type="SMART" id="SM00220">
    <property type="entry name" value="S_TKc"/>
    <property type="match status" value="1"/>
</dbReference>
<evidence type="ECO:0000313" key="24">
    <source>
        <dbReference type="Proteomes" id="UP000288805"/>
    </source>
</evidence>
<sequence length="1803" mass="202393">MTSTRFIEDPEILVSNGSAFKLGFFSLADSTNRYVGIWYSTPSLSTVIWVANRDKPLNDSSGIVNISEDGNLLVMNGQKEIVWSSNVSNAAANSSAQLLDSGNLVLRDNSGSITWESIQHPSDSLLPKMKISTDTNTGEKVVLTSWKSPSDPSIGSLSAGINPLSIPQLFIWNGSHPYWRSGPWDGQIFIGIPDMNSVFHNGFQVVDDKEGTVYATFTVANSSIFLYYVLTPQGTLVETYREYGKEEWEVTWRSNNSECDVYGTCGAFGICNSGNSPICSCLRGYEPKYIEEWSRGNWTSGCVRKTPLQCERTNSSGQQGKLDGFFRLTTVKVPDFADWSLALEDECREQCLKNCSCMAYSYYSGIGCMSWSGNLIDLQKFTQGGADLYIRLANSELEWNMRTPKLIKHLMATYKKKDMKVIISVTIVIGTIAIGICIYFSWRWRRKQTMKDKSKEILLSDRGDAYQIYDMNRLGDNANQVKLEELPLLALEKLATATNNFHEANKLGQGGFGPVYRRTRNSSEKTFKSICTGSSQARVFGLEKTLQHYEGIGRGLLYLHRDSRLRIIHRDLKASNILLDEDLNAKISDFGMARIFGSNQDQANTMRVVGTYGYMSPEYAMGGQFSEKSDVFSFGVLLLEIVRGRRNTSFQYDDQYMSLLGYAWTLWCETNIKELIDETIAEACFQEEISRCIHVGLLCVQESAKDRPSISTVVSMLSSEIAHLPPPKQPPFLEKQTAIDIESSQLRQNKYSSNQTESIFKETRSIGAAMGINSGTTFIKNSETIVSNGSLFKLGFFSPSNSTKRYVGIWYGKTSVSSVVWVANRDKPLNDTSGIVKISEDGNLQILNGEKEVIWSSNVSNAVSNTTAQLLDSGNLVLKDDSSGRIIWESFQHPSHALLANMKLSTNMYTGERRVLTSWKKASDPSIGSFSVGVDPSNIAQTFIWNGSHPYYRTGPWNGQIFIGVANMNSFVGNGFRMDHDEEGTVSVSFTTSDDFLSLYFTLTPEGTMEEINRQKEDWEVRWESKQTECDVYEEWNRGNWTSGCVRKTPLQCERTNGSIEVGKIDGFFRVTMVKVPDFVEWFPALKNQCRDMCLKNCSCIAYSYNNGIGGMSWSRDLLDMQKFSSSGADLYIRVAHTELDERRNVKVIVSVIVIIGTITIICIYLSCRCWMTKQRARVRREKIVEVSLFERGNVHPKFSDANMLGNNVNQVKLEEQLLINFEKLVTATNNFHEANKLGQGGFGSVYRGKFPEGQEIAVKRLSRASAQGLEEFLNEVMVISNVQHRNLVRLLGCCTEGDEKMLVYEYLPNKSLDAFLFDPVKRDSLTWRRRFSIIEGIARGLLYLHRDSRLRIIHRDLKASNILLDEDMNPKISDFGMARIFQAKQDKANTVRIAGTYFGVLLLEIISGIKSAGFCHDEQSLSLLGYAWKLWNGDSMEAFIDGRISEECYQEEILRCLHVGLLCVQELAKDRPSISIVVSMLCSEIAHLPSPKPPAYRERQITIDTESSRRQNLCSVNQVTVTNVHARNGWMNLRWNIVNIPIYGIPDGFCTGTNTITSTQFIKDPEAMLSNGSLFKIGFFSSGNSTKQYFGIWYNTTSRFTVIWIANRENPLNDSSGIVMVSKDGNLLVLNGHKEIFWTKTVEDHMGELPASFSHLFAEDGADLKTLRLSGAPVVHSGAVVHGMYVSSPQGTIVEMYSDDSMENWEITWQSHKSECDVYGKKTPLQCERINGSTEESEADGFIRLTTIKVLDFAECNGADLDVCVPYSELGNELLPPLPPHNTPLPIFLSLMSIFPIMAGLS</sequence>
<evidence type="ECO:0000259" key="22">
    <source>
        <dbReference type="PROSITE" id="PS50948"/>
    </source>
</evidence>
<dbReference type="Pfam" id="PF00954">
    <property type="entry name" value="S_locus_glycop"/>
    <property type="match status" value="2"/>
</dbReference>
<dbReference type="GO" id="GO:0048544">
    <property type="term" value="P:recognition of pollen"/>
    <property type="evidence" value="ECO:0007669"/>
    <property type="project" value="InterPro"/>
</dbReference>
<feature type="binding site" evidence="17">
    <location>
        <position position="1260"/>
    </location>
    <ligand>
        <name>ATP</name>
        <dbReference type="ChEBI" id="CHEBI:30616"/>
    </ligand>
</feature>
<feature type="domain" description="Bulb-type lectin" evidence="21">
    <location>
        <begin position="770"/>
        <end position="891"/>
    </location>
</feature>
<dbReference type="GO" id="GO:0005524">
    <property type="term" value="F:ATP binding"/>
    <property type="evidence" value="ECO:0007669"/>
    <property type="project" value="UniProtKB-UniRule"/>
</dbReference>
<dbReference type="Pfam" id="PF07714">
    <property type="entry name" value="PK_Tyr_Ser-Thr"/>
    <property type="match status" value="1"/>
</dbReference>
<evidence type="ECO:0000313" key="23">
    <source>
        <dbReference type="EMBL" id="RVW76133.1"/>
    </source>
</evidence>
<dbReference type="FunFam" id="1.10.510.10:FF:001019">
    <property type="entry name" value="G-type lectin S-receptor-like serine/threonine-protein kinase B120"/>
    <property type="match status" value="1"/>
</dbReference>
<dbReference type="EMBL" id="QGNW01000334">
    <property type="protein sequence ID" value="RVW76133.1"/>
    <property type="molecule type" value="Genomic_DNA"/>
</dbReference>
<dbReference type="Pfam" id="PF00069">
    <property type="entry name" value="Pkinase"/>
    <property type="match status" value="1"/>
</dbReference>
<keyword evidence="4" id="KW-0808">Transferase</keyword>
<evidence type="ECO:0000256" key="2">
    <source>
        <dbReference type="ARBA" id="ARBA00012513"/>
    </source>
</evidence>
<dbReference type="Proteomes" id="UP000288805">
    <property type="component" value="Unassembled WGS sequence"/>
</dbReference>
<evidence type="ECO:0000256" key="17">
    <source>
        <dbReference type="PROSITE-ProRule" id="PRU10141"/>
    </source>
</evidence>
<name>A0A438GVB4_VITVI</name>
<dbReference type="InterPro" id="IPR003609">
    <property type="entry name" value="Pan_app"/>
</dbReference>
<dbReference type="Pfam" id="PF11883">
    <property type="entry name" value="DUF3403"/>
    <property type="match status" value="1"/>
</dbReference>
<dbReference type="PROSITE" id="PS00107">
    <property type="entry name" value="PROTEIN_KINASE_ATP"/>
    <property type="match status" value="1"/>
</dbReference>
<feature type="domain" description="Bulb-type lectin" evidence="21">
    <location>
        <begin position="1554"/>
        <end position="1680"/>
    </location>
</feature>
<dbReference type="CDD" id="cd01098">
    <property type="entry name" value="PAN_AP_plant"/>
    <property type="match status" value="2"/>
</dbReference>
<evidence type="ECO:0000256" key="7">
    <source>
        <dbReference type="ARBA" id="ARBA00022741"/>
    </source>
</evidence>
<feature type="domain" description="Apple" evidence="22">
    <location>
        <begin position="310"/>
        <end position="393"/>
    </location>
</feature>
<dbReference type="InterPro" id="IPR000742">
    <property type="entry name" value="EGF"/>
</dbReference>
<keyword evidence="11 18" id="KW-0472">Membrane</keyword>
<evidence type="ECO:0000256" key="15">
    <source>
        <dbReference type="ARBA" id="ARBA00048679"/>
    </source>
</evidence>
<keyword evidence="23" id="KW-0675">Receptor</keyword>
<dbReference type="Gene3D" id="2.90.10.10">
    <property type="entry name" value="Bulb-type lectin domain"/>
    <property type="match status" value="3"/>
</dbReference>
<dbReference type="Pfam" id="PF08276">
    <property type="entry name" value="PAN_2"/>
    <property type="match status" value="2"/>
</dbReference>
<keyword evidence="10 18" id="KW-1133">Transmembrane helix</keyword>
<accession>A0A438GVB4</accession>
<feature type="domain" description="EGF-like" evidence="20">
    <location>
        <begin position="255"/>
        <end position="291"/>
    </location>
</feature>
<dbReference type="FunFam" id="3.30.200.20:FF:000195">
    <property type="entry name" value="G-type lectin S-receptor-like serine/threonine-protein kinase"/>
    <property type="match status" value="1"/>
</dbReference>
<evidence type="ECO:0000256" key="4">
    <source>
        <dbReference type="ARBA" id="ARBA00022679"/>
    </source>
</evidence>
<keyword evidence="7 17" id="KW-0547">Nucleotide-binding</keyword>
<dbReference type="InterPro" id="IPR001480">
    <property type="entry name" value="Bulb-type_lectin_dom"/>
</dbReference>
<dbReference type="PROSITE" id="PS50026">
    <property type="entry name" value="EGF_3"/>
    <property type="match status" value="1"/>
</dbReference>
<dbReference type="PANTHER" id="PTHR32444">
    <property type="entry name" value="BULB-TYPE LECTIN DOMAIN-CONTAINING PROTEIN"/>
    <property type="match status" value="1"/>
</dbReference>
<keyword evidence="9 17" id="KW-0067">ATP-binding</keyword>
<dbReference type="FunFam" id="2.90.10.10:FF:000001">
    <property type="entry name" value="G-type lectin S-receptor-like serine/threonine-protein kinase"/>
    <property type="match status" value="2"/>
</dbReference>
<dbReference type="SMART" id="SM00108">
    <property type="entry name" value="B_lectin"/>
    <property type="match status" value="3"/>
</dbReference>
<dbReference type="InterPro" id="IPR000719">
    <property type="entry name" value="Prot_kinase_dom"/>
</dbReference>
<organism evidence="23 24">
    <name type="scientific">Vitis vinifera</name>
    <name type="common">Grape</name>
    <dbReference type="NCBI Taxonomy" id="29760"/>
    <lineage>
        <taxon>Eukaryota</taxon>
        <taxon>Viridiplantae</taxon>
        <taxon>Streptophyta</taxon>
        <taxon>Embryophyta</taxon>
        <taxon>Tracheophyta</taxon>
        <taxon>Spermatophyta</taxon>
        <taxon>Magnoliopsida</taxon>
        <taxon>eudicotyledons</taxon>
        <taxon>Gunneridae</taxon>
        <taxon>Pentapetalae</taxon>
        <taxon>rosids</taxon>
        <taxon>Vitales</taxon>
        <taxon>Vitaceae</taxon>
        <taxon>Viteae</taxon>
        <taxon>Vitis</taxon>
    </lineage>
</organism>
<dbReference type="GO" id="GO:0004674">
    <property type="term" value="F:protein serine/threonine kinase activity"/>
    <property type="evidence" value="ECO:0007669"/>
    <property type="project" value="UniProtKB-KW"/>
</dbReference>
<keyword evidence="23" id="KW-0430">Lectin</keyword>
<dbReference type="PROSITE" id="PS00108">
    <property type="entry name" value="PROTEIN_KINASE_ST"/>
    <property type="match status" value="2"/>
</dbReference>